<accession>A0AAU9J3Q3</accession>
<organism evidence="1 2">
    <name type="scientific">Blepharisma stoltei</name>
    <dbReference type="NCBI Taxonomy" id="1481888"/>
    <lineage>
        <taxon>Eukaryota</taxon>
        <taxon>Sar</taxon>
        <taxon>Alveolata</taxon>
        <taxon>Ciliophora</taxon>
        <taxon>Postciliodesmatophora</taxon>
        <taxon>Heterotrichea</taxon>
        <taxon>Heterotrichida</taxon>
        <taxon>Blepharismidae</taxon>
        <taxon>Blepharisma</taxon>
    </lineage>
</organism>
<reference evidence="1" key="1">
    <citation type="submission" date="2021-09" db="EMBL/GenBank/DDBJ databases">
        <authorList>
            <consortium name="AG Swart"/>
            <person name="Singh M."/>
            <person name="Singh A."/>
            <person name="Seah K."/>
            <person name="Emmerich C."/>
        </authorList>
    </citation>
    <scope>NUCLEOTIDE SEQUENCE</scope>
    <source>
        <strain evidence="1">ATCC30299</strain>
    </source>
</reference>
<gene>
    <name evidence="1" type="ORF">BSTOLATCC_MIC26258</name>
</gene>
<protein>
    <submittedName>
        <fullName evidence="1">Uncharacterized protein</fullName>
    </submittedName>
</protein>
<dbReference type="Proteomes" id="UP001162131">
    <property type="component" value="Unassembled WGS sequence"/>
</dbReference>
<proteinExistence type="predicted"/>
<comment type="caution">
    <text evidence="1">The sequence shown here is derived from an EMBL/GenBank/DDBJ whole genome shotgun (WGS) entry which is preliminary data.</text>
</comment>
<evidence type="ECO:0000313" key="2">
    <source>
        <dbReference type="Proteomes" id="UP001162131"/>
    </source>
</evidence>
<dbReference type="AlphaFoldDB" id="A0AAU9J3Q3"/>
<keyword evidence="2" id="KW-1185">Reference proteome</keyword>
<sequence>MCEKLEFLLLEQSNEADLTASGEHENQVELIQRKIYFPDNTSIISWDAKANETTVHANILPVSILSYWGRAMTCLFSDTQLFIYGGFKKNWDGIKEAMIVDLVSMEVNLKNQEESGVEQAWL</sequence>
<evidence type="ECO:0000313" key="1">
    <source>
        <dbReference type="EMBL" id="CAG9320341.1"/>
    </source>
</evidence>
<dbReference type="EMBL" id="CAJZBQ010000025">
    <property type="protein sequence ID" value="CAG9320341.1"/>
    <property type="molecule type" value="Genomic_DNA"/>
</dbReference>
<name>A0AAU9J3Q3_9CILI</name>